<feature type="non-terminal residue" evidence="2">
    <location>
        <position position="133"/>
    </location>
</feature>
<feature type="compositionally biased region" description="Basic and acidic residues" evidence="1">
    <location>
        <begin position="118"/>
        <end position="133"/>
    </location>
</feature>
<accession>A0A6J4JP12</accession>
<feature type="region of interest" description="Disordered" evidence="1">
    <location>
        <begin position="75"/>
        <end position="133"/>
    </location>
</feature>
<proteinExistence type="predicted"/>
<dbReference type="EMBL" id="CADCTK010000834">
    <property type="protein sequence ID" value="CAA9283743.1"/>
    <property type="molecule type" value="Genomic_DNA"/>
</dbReference>
<evidence type="ECO:0000313" key="2">
    <source>
        <dbReference type="EMBL" id="CAA9283743.1"/>
    </source>
</evidence>
<reference evidence="2" key="1">
    <citation type="submission" date="2020-02" db="EMBL/GenBank/DDBJ databases">
        <authorList>
            <person name="Meier V. D."/>
        </authorList>
    </citation>
    <scope>NUCLEOTIDE SEQUENCE</scope>
    <source>
        <strain evidence="2">AVDCRST_MAG26</strain>
    </source>
</reference>
<protein>
    <submittedName>
        <fullName evidence="2">Uncharacterized protein</fullName>
    </submittedName>
</protein>
<evidence type="ECO:0000256" key="1">
    <source>
        <dbReference type="SAM" id="MobiDB-lite"/>
    </source>
</evidence>
<name>A0A6J4JP12_9CHLR</name>
<dbReference type="AlphaFoldDB" id="A0A6J4JP12"/>
<organism evidence="2">
    <name type="scientific">uncultured Chloroflexia bacterium</name>
    <dbReference type="NCBI Taxonomy" id="1672391"/>
    <lineage>
        <taxon>Bacteria</taxon>
        <taxon>Bacillati</taxon>
        <taxon>Chloroflexota</taxon>
        <taxon>Chloroflexia</taxon>
        <taxon>environmental samples</taxon>
    </lineage>
</organism>
<gene>
    <name evidence="2" type="ORF">AVDCRST_MAG26-3571</name>
</gene>
<feature type="region of interest" description="Disordered" evidence="1">
    <location>
        <begin position="34"/>
        <end position="63"/>
    </location>
</feature>
<sequence>DPGVEHCARRMAAVRVRRGCRGRSRYRPEALLRRDQHRRRQRSDMCGVPRGYPGRGIADRSRPFQYRQPCRFNRRRHAGRRISSNVDRRPGCLPGRRIPGGHPLSRLPRGSHGATAQRPDRLHVDVEERLGPV</sequence>
<feature type="non-terminal residue" evidence="2">
    <location>
        <position position="1"/>
    </location>
</feature>